<keyword evidence="1" id="KW-0732">Signal</keyword>
<dbReference type="OrthoDB" id="7197847at2"/>
<evidence type="ECO:0000313" key="2">
    <source>
        <dbReference type="EMBL" id="RVT52445.1"/>
    </source>
</evidence>
<feature type="chain" id="PRO_5018537055" evidence="1">
    <location>
        <begin position="20"/>
        <end position="494"/>
    </location>
</feature>
<dbReference type="AlphaFoldDB" id="A0A3S2U9Q4"/>
<dbReference type="InterPro" id="IPR029058">
    <property type="entry name" value="AB_hydrolase_fold"/>
</dbReference>
<reference evidence="2 3" key="1">
    <citation type="submission" date="2019-01" db="EMBL/GenBank/DDBJ databases">
        <authorList>
            <person name="Chen W.-M."/>
        </authorList>
    </citation>
    <scope>NUCLEOTIDE SEQUENCE [LARGE SCALE GENOMIC DNA]</scope>
    <source>
        <strain evidence="2 3">ICH-3</strain>
    </source>
</reference>
<keyword evidence="3" id="KW-1185">Reference proteome</keyword>
<organism evidence="2 3">
    <name type="scientific">Rubrivivax albus</name>
    <dbReference type="NCBI Taxonomy" id="2499835"/>
    <lineage>
        <taxon>Bacteria</taxon>
        <taxon>Pseudomonadati</taxon>
        <taxon>Pseudomonadota</taxon>
        <taxon>Betaproteobacteria</taxon>
        <taxon>Burkholderiales</taxon>
        <taxon>Sphaerotilaceae</taxon>
        <taxon>Rubrivivax</taxon>
    </lineage>
</organism>
<feature type="signal peptide" evidence="1">
    <location>
        <begin position="1"/>
        <end position="19"/>
    </location>
</feature>
<comment type="caution">
    <text evidence="2">The sequence shown here is derived from an EMBL/GenBank/DDBJ whole genome shotgun (WGS) entry which is preliminary data.</text>
</comment>
<dbReference type="Proteomes" id="UP000288178">
    <property type="component" value="Unassembled WGS sequence"/>
</dbReference>
<keyword evidence="2" id="KW-0378">Hydrolase</keyword>
<dbReference type="SUPFAM" id="SSF53474">
    <property type="entry name" value="alpha/beta-Hydrolases"/>
    <property type="match status" value="1"/>
</dbReference>
<dbReference type="EMBL" id="SACT01000002">
    <property type="protein sequence ID" value="RVT52445.1"/>
    <property type="molecule type" value="Genomic_DNA"/>
</dbReference>
<name>A0A3S2U9Q4_9BURK</name>
<accession>A0A3S2U9Q4</accession>
<evidence type="ECO:0000256" key="1">
    <source>
        <dbReference type="SAM" id="SignalP"/>
    </source>
</evidence>
<dbReference type="RefSeq" id="WP_128197778.1">
    <property type="nucleotide sequence ID" value="NZ_SACT01000002.1"/>
</dbReference>
<dbReference type="Gene3D" id="3.40.50.1820">
    <property type="entry name" value="alpha/beta hydrolase"/>
    <property type="match status" value="1"/>
</dbReference>
<gene>
    <name evidence="2" type="ORF">ENE75_08380</name>
</gene>
<evidence type="ECO:0000313" key="3">
    <source>
        <dbReference type="Proteomes" id="UP000288178"/>
    </source>
</evidence>
<protein>
    <submittedName>
        <fullName evidence="2">Alpha/beta hydrolase</fullName>
    </submittedName>
</protein>
<proteinExistence type="predicted"/>
<dbReference type="GO" id="GO:0016787">
    <property type="term" value="F:hydrolase activity"/>
    <property type="evidence" value="ECO:0007669"/>
    <property type="project" value="UniProtKB-KW"/>
</dbReference>
<sequence length="494" mass="51564">MTPTPLFRPAALAAAVLLAACGGSDDNGPTFEPPPPVAEETREHDSRVFTADVASTTFAALTVGAGDQTNVANTSRWAGVIDGAAYRVEVPANWNGRLVMYAHGYAGNGPDLAVQNPSIRRHLIDNGYAWAASSYRANYYDVRAGVEDTNALALAFNRIAEAAGRPLAAPERIYIIGHSMGGHIAGAAVEAETLATAVNKVAYHGAVPMCGVMGDTKLFDTFAAVQVAAQVLAGVPDHPTADWTSIVGPVTATLFSSFPNPAAPQAQIAPTTAGLPFVSVLQNLTGGPRPMFDLGLAFGGSFPFMWGNLGGDGTITGILNKNVLDTQDVVYTIDGQADASAALNAAAQRLVAEADANRLRTDGLRWIPQVNGEFSVPVVTIHTLGDLFVPFNMQQVYAQRAAAAGSSGMLVQRAIRGVSHCDFTIAEQVRAFEDMVAWEQGGDKPEGDDMLDAATVGASDYGCRFTDNTLGADDSGTTQALRPTAAALRPCPAS</sequence>